<dbReference type="Proteomes" id="UP000193228">
    <property type="component" value="Unassembled WGS sequence"/>
</dbReference>
<dbReference type="AlphaFoldDB" id="A0A1X7IZ45"/>
<sequence>MRQTEAGRYSKPQRGEAPTTRAYDRAVHLHHLSHHLNHHVKGALK</sequence>
<name>A0A1X7IZ45_9BURK</name>
<gene>
    <name evidence="2" type="ORF">SAMN06265784_1028</name>
</gene>
<organism evidence="2 3">
    <name type="scientific">Paraburkholderia susongensis</name>
    <dbReference type="NCBI Taxonomy" id="1515439"/>
    <lineage>
        <taxon>Bacteria</taxon>
        <taxon>Pseudomonadati</taxon>
        <taxon>Pseudomonadota</taxon>
        <taxon>Betaproteobacteria</taxon>
        <taxon>Burkholderiales</taxon>
        <taxon>Burkholderiaceae</taxon>
        <taxon>Paraburkholderia</taxon>
    </lineage>
</organism>
<evidence type="ECO:0000256" key="1">
    <source>
        <dbReference type="SAM" id="MobiDB-lite"/>
    </source>
</evidence>
<keyword evidence="3" id="KW-1185">Reference proteome</keyword>
<feature type="region of interest" description="Disordered" evidence="1">
    <location>
        <begin position="1"/>
        <end position="23"/>
    </location>
</feature>
<dbReference type="EMBL" id="FXAT01000002">
    <property type="protein sequence ID" value="SMG20611.1"/>
    <property type="molecule type" value="Genomic_DNA"/>
</dbReference>
<reference evidence="3" key="1">
    <citation type="submission" date="2017-04" db="EMBL/GenBank/DDBJ databases">
        <authorList>
            <person name="Varghese N."/>
            <person name="Submissions S."/>
        </authorList>
    </citation>
    <scope>NUCLEOTIDE SEQUENCE [LARGE SCALE GENOMIC DNA]</scope>
    <source>
        <strain evidence="3">LMG 29540</strain>
    </source>
</reference>
<accession>A0A1X7IZ45</accession>
<dbReference type="STRING" id="1515439.SAMN06265784_1028"/>
<protein>
    <submittedName>
        <fullName evidence="2">Uncharacterized protein</fullName>
    </submittedName>
</protein>
<proteinExistence type="predicted"/>
<dbReference type="RefSeq" id="WP_167387439.1">
    <property type="nucleotide sequence ID" value="NZ_FXAT01000002.1"/>
</dbReference>
<evidence type="ECO:0000313" key="2">
    <source>
        <dbReference type="EMBL" id="SMG20611.1"/>
    </source>
</evidence>
<evidence type="ECO:0000313" key="3">
    <source>
        <dbReference type="Proteomes" id="UP000193228"/>
    </source>
</evidence>